<gene>
    <name evidence="2" type="ORF">NSA23_01980</name>
</gene>
<dbReference type="InterPro" id="IPR011033">
    <property type="entry name" value="PRC_barrel-like_sf"/>
</dbReference>
<dbReference type="InterPro" id="IPR014238">
    <property type="entry name" value="Spore_YlmC/YmxH"/>
</dbReference>
<dbReference type="RefSeq" id="WP_042681514.1">
    <property type="nucleotide sequence ID" value="NZ_CABKTM010000043.1"/>
</dbReference>
<dbReference type="Proteomes" id="UP001142078">
    <property type="component" value="Unassembled WGS sequence"/>
</dbReference>
<evidence type="ECO:0000313" key="2">
    <source>
        <dbReference type="EMBL" id="MCR2042878.1"/>
    </source>
</evidence>
<dbReference type="InterPro" id="IPR027275">
    <property type="entry name" value="PRC-brl_dom"/>
</dbReference>
<dbReference type="NCBIfam" id="TIGR02888">
    <property type="entry name" value="spore_YlmC_YmxH"/>
    <property type="match status" value="1"/>
</dbReference>
<organism evidence="2 3">
    <name type="scientific">Anaerosalibacter massiliensis</name>
    <dbReference type="NCBI Taxonomy" id="1347392"/>
    <lineage>
        <taxon>Bacteria</taxon>
        <taxon>Bacillati</taxon>
        <taxon>Bacillota</taxon>
        <taxon>Tissierellia</taxon>
        <taxon>Tissierellales</taxon>
        <taxon>Sporanaerobacteraceae</taxon>
        <taxon>Anaerosalibacter</taxon>
    </lineage>
</organism>
<dbReference type="OrthoDB" id="6024937at2"/>
<reference evidence="2" key="1">
    <citation type="submission" date="2022-07" db="EMBL/GenBank/DDBJ databases">
        <title>Enhanced cultured diversity of the mouse gut microbiota enables custom-made synthetic communities.</title>
        <authorList>
            <person name="Afrizal A."/>
        </authorList>
    </citation>
    <scope>NUCLEOTIDE SEQUENCE</scope>
    <source>
        <strain evidence="2">DSM 29482</strain>
    </source>
</reference>
<evidence type="ECO:0000313" key="3">
    <source>
        <dbReference type="Proteomes" id="UP001142078"/>
    </source>
</evidence>
<dbReference type="SUPFAM" id="SSF50346">
    <property type="entry name" value="PRC-barrel domain"/>
    <property type="match status" value="1"/>
</dbReference>
<name>A0A9X2MG18_9FIRM</name>
<sequence>MIKISELREKEIINIRDGSRLGYIDDVKVDLDKGEVTGIIIPGPGKVFSLFGKNQDVVINWNDIIKIGIDTILIDFKEAE</sequence>
<evidence type="ECO:0000259" key="1">
    <source>
        <dbReference type="Pfam" id="PF05239"/>
    </source>
</evidence>
<comment type="caution">
    <text evidence="2">The sequence shown here is derived from an EMBL/GenBank/DDBJ whole genome shotgun (WGS) entry which is preliminary data.</text>
</comment>
<protein>
    <submittedName>
        <fullName evidence="2">YlmC/YmxH family sporulation protein</fullName>
    </submittedName>
</protein>
<proteinExistence type="predicted"/>
<dbReference type="AlphaFoldDB" id="A0A9X2MG18"/>
<dbReference type="Gene3D" id="2.30.30.240">
    <property type="entry name" value="PRC-barrel domain"/>
    <property type="match status" value="1"/>
</dbReference>
<dbReference type="EMBL" id="JANJZL010000001">
    <property type="protein sequence ID" value="MCR2042878.1"/>
    <property type="molecule type" value="Genomic_DNA"/>
</dbReference>
<dbReference type="Pfam" id="PF05239">
    <property type="entry name" value="PRC"/>
    <property type="match status" value="1"/>
</dbReference>
<accession>A0A9X2MG18</accession>
<dbReference type="PANTHER" id="PTHR40061">
    <property type="entry name" value="SPORULATION PROTEIN YLMC-RELATED"/>
    <property type="match status" value="1"/>
</dbReference>
<dbReference type="PANTHER" id="PTHR40061:SF1">
    <property type="entry name" value="SPORULATION PROTEIN YLMC-RELATED"/>
    <property type="match status" value="1"/>
</dbReference>
<keyword evidence="3" id="KW-1185">Reference proteome</keyword>
<feature type="domain" description="PRC-barrel" evidence="1">
    <location>
        <begin position="2"/>
        <end position="78"/>
    </location>
</feature>